<dbReference type="InterPro" id="IPR039008">
    <property type="entry name" value="IF_rod_dom"/>
</dbReference>
<evidence type="ECO:0000256" key="4">
    <source>
        <dbReference type="SAM" id="Coils"/>
    </source>
</evidence>
<comment type="similarity">
    <text evidence="3">Belongs to the intermediate filament family.</text>
</comment>
<organism evidence="7 8">
    <name type="scientific">Echinops telfairi</name>
    <name type="common">Lesser hedgehog tenrec</name>
    <dbReference type="NCBI Taxonomy" id="9371"/>
    <lineage>
        <taxon>Eukaryota</taxon>
        <taxon>Metazoa</taxon>
        <taxon>Chordata</taxon>
        <taxon>Craniata</taxon>
        <taxon>Vertebrata</taxon>
        <taxon>Euteleostomi</taxon>
        <taxon>Mammalia</taxon>
        <taxon>Eutheria</taxon>
        <taxon>Afrotheria</taxon>
        <taxon>Tenrecidae</taxon>
        <taxon>Tenrecinae</taxon>
        <taxon>Echinops</taxon>
    </lineage>
</organism>
<evidence type="ECO:0000313" key="7">
    <source>
        <dbReference type="Proteomes" id="UP000694863"/>
    </source>
</evidence>
<evidence type="ECO:0000256" key="1">
    <source>
        <dbReference type="ARBA" id="ARBA00022754"/>
    </source>
</evidence>
<dbReference type="InterPro" id="IPR002957">
    <property type="entry name" value="Keratin_I"/>
</dbReference>
<dbReference type="PROSITE" id="PS00226">
    <property type="entry name" value="IF_ROD_1"/>
    <property type="match status" value="1"/>
</dbReference>
<feature type="coiled-coil region" evidence="4">
    <location>
        <begin position="351"/>
        <end position="385"/>
    </location>
</feature>
<proteinExistence type="inferred from homology"/>
<feature type="domain" description="IF rod" evidence="6">
    <location>
        <begin position="89"/>
        <end position="400"/>
    </location>
</feature>
<accession>A0ABM0ITA7</accession>
<dbReference type="RefSeq" id="XP_004707201.1">
    <property type="nucleotide sequence ID" value="XM_004707144.1"/>
</dbReference>
<feature type="coiled-coil region" evidence="4">
    <location>
        <begin position="199"/>
        <end position="226"/>
    </location>
</feature>
<reference evidence="8" key="1">
    <citation type="submission" date="2025-08" db="UniProtKB">
        <authorList>
            <consortium name="RefSeq"/>
        </authorList>
    </citation>
    <scope>IDENTIFICATION</scope>
</reference>
<dbReference type="PROSITE" id="PS51842">
    <property type="entry name" value="IF_ROD_2"/>
    <property type="match status" value="1"/>
</dbReference>
<evidence type="ECO:0000256" key="5">
    <source>
        <dbReference type="SAM" id="MobiDB-lite"/>
    </source>
</evidence>
<dbReference type="Gene3D" id="1.20.5.170">
    <property type="match status" value="1"/>
</dbReference>
<name>A0ABM0ITA7_ECHTE</name>
<evidence type="ECO:0000256" key="3">
    <source>
        <dbReference type="RuleBase" id="RU000685"/>
    </source>
</evidence>
<dbReference type="SUPFAM" id="SSF64593">
    <property type="entry name" value="Intermediate filament protein, coiled coil region"/>
    <property type="match status" value="2"/>
</dbReference>
<dbReference type="SMART" id="SM01391">
    <property type="entry name" value="Filament"/>
    <property type="match status" value="1"/>
</dbReference>
<feature type="coiled-coil region" evidence="4">
    <location>
        <begin position="93"/>
        <end position="127"/>
    </location>
</feature>
<dbReference type="PANTHER" id="PTHR23239:SF90">
    <property type="entry name" value="KERATIN, TYPE I CYTOSKELETAL 40"/>
    <property type="match status" value="1"/>
</dbReference>
<dbReference type="PRINTS" id="PR01248">
    <property type="entry name" value="TYPE1KERATIN"/>
</dbReference>
<feature type="region of interest" description="Disordered" evidence="5">
    <location>
        <begin position="1"/>
        <end position="29"/>
    </location>
</feature>
<dbReference type="Proteomes" id="UP000694863">
    <property type="component" value="Unplaced"/>
</dbReference>
<keyword evidence="1 3" id="KW-0403">Intermediate filament</keyword>
<dbReference type="PANTHER" id="PTHR23239">
    <property type="entry name" value="INTERMEDIATE FILAMENT"/>
    <property type="match status" value="1"/>
</dbReference>
<evidence type="ECO:0000256" key="2">
    <source>
        <dbReference type="ARBA" id="ARBA00023054"/>
    </source>
</evidence>
<keyword evidence="2 4" id="KW-0175">Coiled coil</keyword>
<evidence type="ECO:0000259" key="6">
    <source>
        <dbReference type="PROSITE" id="PS51842"/>
    </source>
</evidence>
<dbReference type="Pfam" id="PF00038">
    <property type="entry name" value="Filament"/>
    <property type="match status" value="1"/>
</dbReference>
<dbReference type="Gene3D" id="1.20.5.500">
    <property type="entry name" value="Single helix bin"/>
    <property type="match status" value="1"/>
</dbReference>
<sequence length="437" mass="48635">MASDSSPASCSSESGARPSEGPSVSTCSVETAGLPKASATSRCHTPSFPARPPSSTGCLTPCYLARSCPMPYVVGNCAWCEEGAFNSHEKETMQFLNDRLANYLEKVRGLEEENAELECRIREQCGREIPSVCPDYQCYFDTIEGLQQKILCTKAESSRLAVQLDNCKLAADDFRSKYETELSLRQLAEADISGLRRILDELTLCKADLEAHMESLKQDLLCLKKSHEEEVNVLRGQLGDQLSVELQTTPPVDLNRVLDEMRGQYETVLANNRRAVEEWFAAQTEELSQQQPCSSEQLQGCQPELLELKRTANALEIELHAQRNLTDSLACTVAETEAQYSSQLAQMQCLIDNVEGQLATIRCDLERQNQEYEVLLDTKARLEGEISTYRGLLEKEDRRIPCHPGPTTCTSSSVCEPRSTREPCLAYVICTVENCCA</sequence>
<protein>
    <submittedName>
        <fullName evidence="8">Keratin, type I cytoskeletal 40</fullName>
    </submittedName>
</protein>
<dbReference type="InterPro" id="IPR018039">
    <property type="entry name" value="IF_conserved"/>
</dbReference>
<evidence type="ECO:0000313" key="8">
    <source>
        <dbReference type="RefSeq" id="XP_004707201.1"/>
    </source>
</evidence>
<dbReference type="GeneID" id="101646906"/>
<gene>
    <name evidence="8" type="primary">KRT40</name>
</gene>
<dbReference type="Gene3D" id="1.20.5.1160">
    <property type="entry name" value="Vasodilator-stimulated phosphoprotein"/>
    <property type="match status" value="1"/>
</dbReference>
<keyword evidence="7" id="KW-1185">Reference proteome</keyword>
<feature type="compositionally biased region" description="Low complexity" evidence="5">
    <location>
        <begin position="1"/>
        <end position="16"/>
    </location>
</feature>